<evidence type="ECO:0000259" key="1">
    <source>
        <dbReference type="PROSITE" id="PS50280"/>
    </source>
</evidence>
<evidence type="ECO:0000313" key="3">
    <source>
        <dbReference type="Proteomes" id="UP001293593"/>
    </source>
</evidence>
<dbReference type="PROSITE" id="PS50280">
    <property type="entry name" value="SET"/>
    <property type="match status" value="1"/>
</dbReference>
<gene>
    <name evidence="2" type="ORF">QN277_004606</name>
</gene>
<organism evidence="2 3">
    <name type="scientific">Acacia crassicarpa</name>
    <name type="common">northern wattle</name>
    <dbReference type="NCBI Taxonomy" id="499986"/>
    <lineage>
        <taxon>Eukaryota</taxon>
        <taxon>Viridiplantae</taxon>
        <taxon>Streptophyta</taxon>
        <taxon>Embryophyta</taxon>
        <taxon>Tracheophyta</taxon>
        <taxon>Spermatophyta</taxon>
        <taxon>Magnoliopsida</taxon>
        <taxon>eudicotyledons</taxon>
        <taxon>Gunneridae</taxon>
        <taxon>Pentapetalae</taxon>
        <taxon>rosids</taxon>
        <taxon>fabids</taxon>
        <taxon>Fabales</taxon>
        <taxon>Fabaceae</taxon>
        <taxon>Caesalpinioideae</taxon>
        <taxon>mimosoid clade</taxon>
        <taxon>Acacieae</taxon>
        <taxon>Acacia</taxon>
    </lineage>
</organism>
<dbReference type="EMBL" id="JAWXYG010000010">
    <property type="protein sequence ID" value="KAK4261640.1"/>
    <property type="molecule type" value="Genomic_DNA"/>
</dbReference>
<dbReference type="Gene3D" id="6.10.140.2220">
    <property type="match status" value="1"/>
</dbReference>
<dbReference type="Gene3D" id="1.10.220.160">
    <property type="match status" value="1"/>
</dbReference>
<dbReference type="SUPFAM" id="SSF82199">
    <property type="entry name" value="SET domain"/>
    <property type="match status" value="1"/>
</dbReference>
<dbReference type="CDD" id="cd20071">
    <property type="entry name" value="SET_SMYD"/>
    <property type="match status" value="1"/>
</dbReference>
<dbReference type="AlphaFoldDB" id="A0AAE1MDV2"/>
<dbReference type="PANTHER" id="PTHR47420:SF3">
    <property type="entry name" value="HISTONE-LYSINE N-METHYLTRANSFERASE ASHR2"/>
    <property type="match status" value="1"/>
</dbReference>
<feature type="domain" description="SET" evidence="1">
    <location>
        <begin position="8"/>
        <end position="282"/>
    </location>
</feature>
<dbReference type="Gene3D" id="2.170.270.10">
    <property type="entry name" value="SET domain"/>
    <property type="match status" value="1"/>
</dbReference>
<dbReference type="InterPro" id="IPR001214">
    <property type="entry name" value="SET_dom"/>
</dbReference>
<comment type="caution">
    <text evidence="2">The sequence shown here is derived from an EMBL/GenBank/DDBJ whole genome shotgun (WGS) entry which is preliminary data.</text>
</comment>
<dbReference type="SMART" id="SM00317">
    <property type="entry name" value="SET"/>
    <property type="match status" value="1"/>
</dbReference>
<protein>
    <recommendedName>
        <fullName evidence="1">SET domain-containing protein</fullName>
    </recommendedName>
</protein>
<dbReference type="InterPro" id="IPR044238">
    <property type="entry name" value="ASHR2-like"/>
</dbReference>
<accession>A0AAE1MDV2</accession>
<dbReference type="PANTHER" id="PTHR47420">
    <property type="entry name" value="HISTONE-LYSINE N-METHYLTRANSFERASE ASHR2"/>
    <property type="match status" value="1"/>
</dbReference>
<dbReference type="Proteomes" id="UP001293593">
    <property type="component" value="Unassembled WGS sequence"/>
</dbReference>
<reference evidence="2" key="1">
    <citation type="submission" date="2023-10" db="EMBL/GenBank/DDBJ databases">
        <title>Chromosome-level genome of the transformable northern wattle, Acacia crassicarpa.</title>
        <authorList>
            <person name="Massaro I."/>
            <person name="Sinha N.R."/>
            <person name="Poethig S."/>
            <person name="Leichty A.R."/>
        </authorList>
    </citation>
    <scope>NUCLEOTIDE SEQUENCE</scope>
    <source>
        <strain evidence="2">Acra3RX</strain>
        <tissue evidence="2">Leaf</tissue>
    </source>
</reference>
<keyword evidence="3" id="KW-1185">Reference proteome</keyword>
<name>A0AAE1MDV2_9FABA</name>
<dbReference type="InterPro" id="IPR046341">
    <property type="entry name" value="SET_dom_sf"/>
</dbReference>
<dbReference type="Pfam" id="PF00856">
    <property type="entry name" value="SET"/>
    <property type="match status" value="1"/>
</dbReference>
<evidence type="ECO:0000313" key="2">
    <source>
        <dbReference type="EMBL" id="KAK4261640.1"/>
    </source>
</evidence>
<sequence length="417" mass="45701">MALTAPNPLLRVEEIQGRGRGMVASQPLRAGQVVLRDSPILLYSALPLIPQSSSTSSSPGFCDHCFRTLPGSSSMGGASSSSVSCPSCCHHRFCSSKCLSIAQNTSHTSWVCQALSHIRVNPALLELPLECQVQVNFLIAAYNLANVSPTNFQTLLSLHGPPDDTTVAVAQFMHSLITPLSLFTSTSHQNIFSLELTAALLAKDKLNAFGLMQPFSEDSDQRSVRAYGIYPYASFFNHDCLPNACRFDYVDTSSTDDNHNTDITIRMIHDVSEGREVCLSYFPVNENYSSRQKRLAEDYGFTCKCDRCNVEANWSDIESIEDDGAEDIEEAMDEDECENMAASDTESNPLGDNSDFPHAYFFLKFMCQRKNCWGTLAPLPPQGNTPSNVMECNVCGNLKSDNVLDGDGGQDGVSMED</sequence>
<proteinExistence type="predicted"/>